<comment type="caution">
    <text evidence="3">The sequence shown here is derived from an EMBL/GenBank/DDBJ whole genome shotgun (WGS) entry which is preliminary data.</text>
</comment>
<evidence type="ECO:0000313" key="4">
    <source>
        <dbReference type="Proteomes" id="UP000194236"/>
    </source>
</evidence>
<dbReference type="InterPro" id="IPR013162">
    <property type="entry name" value="CD80_C2-set"/>
</dbReference>
<dbReference type="InterPro" id="IPR036179">
    <property type="entry name" value="Ig-like_dom_sf"/>
</dbReference>
<dbReference type="PANTHER" id="PTHR23278:SF19">
    <property type="entry name" value="OBSCURIN"/>
    <property type="match status" value="1"/>
</dbReference>
<proteinExistence type="predicted"/>
<gene>
    <name evidence="3" type="ORF">BLA29_013571</name>
</gene>
<dbReference type="Proteomes" id="UP000194236">
    <property type="component" value="Unassembled WGS sequence"/>
</dbReference>
<dbReference type="AlphaFoldDB" id="A0A1Y3BQ13"/>
<dbReference type="InterPro" id="IPR007110">
    <property type="entry name" value="Ig-like_dom"/>
</dbReference>
<dbReference type="Gene3D" id="2.60.40.10">
    <property type="entry name" value="Immunoglobulins"/>
    <property type="match status" value="1"/>
</dbReference>
<reference evidence="3 4" key="1">
    <citation type="submission" date="2017-03" db="EMBL/GenBank/DDBJ databases">
        <title>Genome Survey of Euroglyphus maynei.</title>
        <authorList>
            <person name="Arlian L.G."/>
            <person name="Morgan M.S."/>
            <person name="Rider S.D."/>
        </authorList>
    </citation>
    <scope>NUCLEOTIDE SEQUENCE [LARGE SCALE GENOMIC DNA]</scope>
    <source>
        <strain evidence="3">Arlian Lab</strain>
        <tissue evidence="3">Whole body</tissue>
    </source>
</reference>
<dbReference type="SUPFAM" id="SSF48726">
    <property type="entry name" value="Immunoglobulin"/>
    <property type="match status" value="1"/>
</dbReference>
<keyword evidence="1" id="KW-1015">Disulfide bond</keyword>
<protein>
    <recommendedName>
        <fullName evidence="2">Ig-like domain-containing protein</fullName>
    </recommendedName>
</protein>
<name>A0A1Y3BQ13_EURMA</name>
<accession>A0A1Y3BQ13</accession>
<dbReference type="Pfam" id="PF08205">
    <property type="entry name" value="C2-set_2"/>
    <property type="match status" value="1"/>
</dbReference>
<feature type="domain" description="Ig-like" evidence="2">
    <location>
        <begin position="1"/>
        <end position="82"/>
    </location>
</feature>
<evidence type="ECO:0000313" key="3">
    <source>
        <dbReference type="EMBL" id="OTF81696.1"/>
    </source>
</evidence>
<dbReference type="PANTHER" id="PTHR23278">
    <property type="entry name" value="SIDESTEP PROTEIN"/>
    <property type="match status" value="1"/>
</dbReference>
<dbReference type="PROSITE" id="PS50835">
    <property type="entry name" value="IG_LIKE"/>
    <property type="match status" value="1"/>
</dbReference>
<evidence type="ECO:0000259" key="2">
    <source>
        <dbReference type="PROSITE" id="PS50835"/>
    </source>
</evidence>
<organism evidence="3 4">
    <name type="scientific">Euroglyphus maynei</name>
    <name type="common">Mayne's house dust mite</name>
    <dbReference type="NCBI Taxonomy" id="6958"/>
    <lineage>
        <taxon>Eukaryota</taxon>
        <taxon>Metazoa</taxon>
        <taxon>Ecdysozoa</taxon>
        <taxon>Arthropoda</taxon>
        <taxon>Chelicerata</taxon>
        <taxon>Arachnida</taxon>
        <taxon>Acari</taxon>
        <taxon>Acariformes</taxon>
        <taxon>Sarcoptiformes</taxon>
        <taxon>Astigmata</taxon>
        <taxon>Psoroptidia</taxon>
        <taxon>Analgoidea</taxon>
        <taxon>Pyroglyphidae</taxon>
        <taxon>Pyroglyphinae</taxon>
        <taxon>Euroglyphus</taxon>
    </lineage>
</organism>
<feature type="non-terminal residue" evidence="3">
    <location>
        <position position="84"/>
    </location>
</feature>
<dbReference type="OrthoDB" id="5843397at2759"/>
<keyword evidence="4" id="KW-1185">Reference proteome</keyword>
<sequence length="84" mass="9268">MIVINCESDGARPPALVSWWKSSQRLERAVTEEIGAGNSISNRTFSTIRFVPTVNDNGKVLSCRADHPVLPDSSLEDSWILNVL</sequence>
<dbReference type="EMBL" id="MUJZ01012288">
    <property type="protein sequence ID" value="OTF81696.1"/>
    <property type="molecule type" value="Genomic_DNA"/>
</dbReference>
<evidence type="ECO:0000256" key="1">
    <source>
        <dbReference type="ARBA" id="ARBA00023157"/>
    </source>
</evidence>
<dbReference type="InterPro" id="IPR013783">
    <property type="entry name" value="Ig-like_fold"/>
</dbReference>